<accession>A0AAV5ASP4</accession>
<dbReference type="GO" id="GO:0004672">
    <property type="term" value="F:protein kinase activity"/>
    <property type="evidence" value="ECO:0007669"/>
    <property type="project" value="InterPro"/>
</dbReference>
<dbReference type="PROSITE" id="PS50011">
    <property type="entry name" value="PROTEIN_KINASE_DOM"/>
    <property type="match status" value="1"/>
</dbReference>
<evidence type="ECO:0000259" key="1">
    <source>
        <dbReference type="PROSITE" id="PS50011"/>
    </source>
</evidence>
<organism evidence="2 3">
    <name type="scientific">Clathrus columnatus</name>
    <dbReference type="NCBI Taxonomy" id="1419009"/>
    <lineage>
        <taxon>Eukaryota</taxon>
        <taxon>Fungi</taxon>
        <taxon>Dikarya</taxon>
        <taxon>Basidiomycota</taxon>
        <taxon>Agaricomycotina</taxon>
        <taxon>Agaricomycetes</taxon>
        <taxon>Phallomycetidae</taxon>
        <taxon>Phallales</taxon>
        <taxon>Clathraceae</taxon>
        <taxon>Clathrus</taxon>
    </lineage>
</organism>
<comment type="caution">
    <text evidence="2">The sequence shown here is derived from an EMBL/GenBank/DDBJ whole genome shotgun (WGS) entry which is preliminary data.</text>
</comment>
<dbReference type="Proteomes" id="UP001050691">
    <property type="component" value="Unassembled WGS sequence"/>
</dbReference>
<evidence type="ECO:0000313" key="3">
    <source>
        <dbReference type="Proteomes" id="UP001050691"/>
    </source>
</evidence>
<feature type="domain" description="Protein kinase" evidence="1">
    <location>
        <begin position="78"/>
        <end position="310"/>
    </location>
</feature>
<dbReference type="InterPro" id="IPR000719">
    <property type="entry name" value="Prot_kinase_dom"/>
</dbReference>
<dbReference type="AlphaFoldDB" id="A0AAV5ASP4"/>
<dbReference type="InterPro" id="IPR011009">
    <property type="entry name" value="Kinase-like_dom_sf"/>
</dbReference>
<dbReference type="SUPFAM" id="SSF56112">
    <property type="entry name" value="Protein kinase-like (PK-like)"/>
    <property type="match status" value="1"/>
</dbReference>
<evidence type="ECO:0000313" key="2">
    <source>
        <dbReference type="EMBL" id="GJJ15366.1"/>
    </source>
</evidence>
<keyword evidence="3" id="KW-1185">Reference proteome</keyword>
<reference evidence="2" key="1">
    <citation type="submission" date="2021-10" db="EMBL/GenBank/DDBJ databases">
        <title>De novo Genome Assembly of Clathrus columnatus (Basidiomycota, Fungi) Using Illumina and Nanopore Sequence Data.</title>
        <authorList>
            <person name="Ogiso-Tanaka E."/>
            <person name="Itagaki H."/>
            <person name="Hosoya T."/>
            <person name="Hosaka K."/>
        </authorList>
    </citation>
    <scope>NUCLEOTIDE SEQUENCE</scope>
    <source>
        <strain evidence="2">MO-923</strain>
    </source>
</reference>
<dbReference type="GO" id="GO:0005524">
    <property type="term" value="F:ATP binding"/>
    <property type="evidence" value="ECO:0007669"/>
    <property type="project" value="InterPro"/>
</dbReference>
<dbReference type="EMBL" id="BPWL01000011">
    <property type="protein sequence ID" value="GJJ15366.1"/>
    <property type="molecule type" value="Genomic_DNA"/>
</dbReference>
<gene>
    <name evidence="2" type="ORF">Clacol_009642</name>
</gene>
<sequence length="310" mass="35468">MRIIFCNENDRLLNAFSTVTIHNLILRDGILIPQTFRKGTSRQGNICEFKDSYFTRSDGFPLRLPCNLPPAGNEHLFVCLGEVLGSGRVGTVHHATLLTHHAELPPLVIKISRYKRIEHMEKEAWFYEELEQIQGIAVPRCYGFFQARIEEGNEVSTWKADIAAESKEESYSACLPAPCDKIPERPVDPTLLSILLLERLGERMPLRQPLHAIESDVYEIYNDLSRLGIEHMDVRWSNILSVLQDPNGQSLGVVCPNHGHTHQWRIIDFDVARKTDGSMKYLDVCAIDWLELLFNNLPKGRIVEPWELDL</sequence>
<proteinExistence type="predicted"/>
<protein>
    <recommendedName>
        <fullName evidence="1">Protein kinase domain-containing protein</fullName>
    </recommendedName>
</protein>
<name>A0AAV5ASP4_9AGAM</name>